<evidence type="ECO:0000313" key="2">
    <source>
        <dbReference type="EMBL" id="RIA80720.1"/>
    </source>
</evidence>
<evidence type="ECO:0000313" key="3">
    <source>
        <dbReference type="Proteomes" id="UP000265703"/>
    </source>
</evidence>
<proteinExistence type="predicted"/>
<sequence>MVVSSLDVIKLSLSSLFDIYSIIFFQFTSPFVIFSINFLFIFKFNHSLIYFNLFTFLIVALIGLLNNRNRKKKRDNE</sequence>
<keyword evidence="1" id="KW-0812">Transmembrane</keyword>
<feature type="transmembrane region" description="Helical" evidence="1">
    <location>
        <begin position="20"/>
        <end position="42"/>
    </location>
</feature>
<keyword evidence="1" id="KW-0472">Membrane</keyword>
<feature type="transmembrane region" description="Helical" evidence="1">
    <location>
        <begin position="48"/>
        <end position="65"/>
    </location>
</feature>
<comment type="caution">
    <text evidence="2">The sequence shown here is derived from an EMBL/GenBank/DDBJ whole genome shotgun (WGS) entry which is preliminary data.</text>
</comment>
<accession>A0A397S2T3</accession>
<keyword evidence="3" id="KW-1185">Reference proteome</keyword>
<evidence type="ECO:0000256" key="1">
    <source>
        <dbReference type="SAM" id="Phobius"/>
    </source>
</evidence>
<organism evidence="2 3">
    <name type="scientific">Glomus cerebriforme</name>
    <dbReference type="NCBI Taxonomy" id="658196"/>
    <lineage>
        <taxon>Eukaryota</taxon>
        <taxon>Fungi</taxon>
        <taxon>Fungi incertae sedis</taxon>
        <taxon>Mucoromycota</taxon>
        <taxon>Glomeromycotina</taxon>
        <taxon>Glomeromycetes</taxon>
        <taxon>Glomerales</taxon>
        <taxon>Glomeraceae</taxon>
        <taxon>Glomus</taxon>
    </lineage>
</organism>
<protein>
    <submittedName>
        <fullName evidence="2">Uncharacterized protein</fullName>
    </submittedName>
</protein>
<gene>
    <name evidence="2" type="ORF">C1645_791990</name>
</gene>
<dbReference type="EMBL" id="QKYT01000911">
    <property type="protein sequence ID" value="RIA80720.1"/>
    <property type="molecule type" value="Genomic_DNA"/>
</dbReference>
<dbReference type="AlphaFoldDB" id="A0A397S2T3"/>
<reference evidence="2 3" key="1">
    <citation type="submission" date="2018-06" db="EMBL/GenBank/DDBJ databases">
        <title>Comparative genomics reveals the genomic features of Rhizophagus irregularis, R. cerebriforme, R. diaphanum and Gigaspora rosea, and their symbiotic lifestyle signature.</title>
        <authorList>
            <person name="Morin E."/>
            <person name="San Clemente H."/>
            <person name="Chen E.C.H."/>
            <person name="De La Providencia I."/>
            <person name="Hainaut M."/>
            <person name="Kuo A."/>
            <person name="Kohler A."/>
            <person name="Murat C."/>
            <person name="Tang N."/>
            <person name="Roy S."/>
            <person name="Loubradou J."/>
            <person name="Henrissat B."/>
            <person name="Grigoriev I.V."/>
            <person name="Corradi N."/>
            <person name="Roux C."/>
            <person name="Martin F.M."/>
        </authorList>
    </citation>
    <scope>NUCLEOTIDE SEQUENCE [LARGE SCALE GENOMIC DNA]</scope>
    <source>
        <strain evidence="2 3">DAOM 227022</strain>
    </source>
</reference>
<dbReference type="Proteomes" id="UP000265703">
    <property type="component" value="Unassembled WGS sequence"/>
</dbReference>
<keyword evidence="1" id="KW-1133">Transmembrane helix</keyword>
<name>A0A397S2T3_9GLOM</name>